<keyword evidence="3" id="KW-1185">Reference proteome</keyword>
<feature type="compositionally biased region" description="Basic and acidic residues" evidence="1">
    <location>
        <begin position="195"/>
        <end position="208"/>
    </location>
</feature>
<name>A0AAE0MIG6_9PEZI</name>
<evidence type="ECO:0000313" key="3">
    <source>
        <dbReference type="Proteomes" id="UP001286456"/>
    </source>
</evidence>
<feature type="region of interest" description="Disordered" evidence="1">
    <location>
        <begin position="178"/>
        <end position="208"/>
    </location>
</feature>
<comment type="caution">
    <text evidence="2">The sequence shown here is derived from an EMBL/GenBank/DDBJ whole genome shotgun (WGS) entry which is preliminary data.</text>
</comment>
<dbReference type="AlphaFoldDB" id="A0AAE0MIG6"/>
<gene>
    <name evidence="2" type="ORF">B0T19DRAFT_133430</name>
</gene>
<dbReference type="Proteomes" id="UP001286456">
    <property type="component" value="Unassembled WGS sequence"/>
</dbReference>
<reference evidence="2" key="1">
    <citation type="journal article" date="2023" name="Mol. Phylogenet. Evol.">
        <title>Genome-scale phylogeny and comparative genomics of the fungal order Sordariales.</title>
        <authorList>
            <person name="Hensen N."/>
            <person name="Bonometti L."/>
            <person name="Westerberg I."/>
            <person name="Brannstrom I.O."/>
            <person name="Guillou S."/>
            <person name="Cros-Aarteil S."/>
            <person name="Calhoun S."/>
            <person name="Haridas S."/>
            <person name="Kuo A."/>
            <person name="Mondo S."/>
            <person name="Pangilinan J."/>
            <person name="Riley R."/>
            <person name="LaButti K."/>
            <person name="Andreopoulos B."/>
            <person name="Lipzen A."/>
            <person name="Chen C."/>
            <person name="Yan M."/>
            <person name="Daum C."/>
            <person name="Ng V."/>
            <person name="Clum A."/>
            <person name="Steindorff A."/>
            <person name="Ohm R.A."/>
            <person name="Martin F."/>
            <person name="Silar P."/>
            <person name="Natvig D.O."/>
            <person name="Lalanne C."/>
            <person name="Gautier V."/>
            <person name="Ament-Velasquez S.L."/>
            <person name="Kruys A."/>
            <person name="Hutchinson M.I."/>
            <person name="Powell A.J."/>
            <person name="Barry K."/>
            <person name="Miller A.N."/>
            <person name="Grigoriev I.V."/>
            <person name="Debuchy R."/>
            <person name="Gladieux P."/>
            <person name="Hiltunen Thoren M."/>
            <person name="Johannesson H."/>
        </authorList>
    </citation>
    <scope>NUCLEOTIDE SEQUENCE</scope>
    <source>
        <strain evidence="2">SMH4131-1</strain>
    </source>
</reference>
<organism evidence="2 3">
    <name type="scientific">Cercophora scortea</name>
    <dbReference type="NCBI Taxonomy" id="314031"/>
    <lineage>
        <taxon>Eukaryota</taxon>
        <taxon>Fungi</taxon>
        <taxon>Dikarya</taxon>
        <taxon>Ascomycota</taxon>
        <taxon>Pezizomycotina</taxon>
        <taxon>Sordariomycetes</taxon>
        <taxon>Sordariomycetidae</taxon>
        <taxon>Sordariales</taxon>
        <taxon>Lasiosphaeriaceae</taxon>
        <taxon>Cercophora</taxon>
    </lineage>
</organism>
<accession>A0AAE0MIG6</accession>
<evidence type="ECO:0000313" key="2">
    <source>
        <dbReference type="EMBL" id="KAK3333677.1"/>
    </source>
</evidence>
<dbReference type="EMBL" id="JAUEPO010000002">
    <property type="protein sequence ID" value="KAK3333677.1"/>
    <property type="molecule type" value="Genomic_DNA"/>
</dbReference>
<proteinExistence type="predicted"/>
<evidence type="ECO:0000256" key="1">
    <source>
        <dbReference type="SAM" id="MobiDB-lite"/>
    </source>
</evidence>
<reference evidence="2" key="2">
    <citation type="submission" date="2023-06" db="EMBL/GenBank/DDBJ databases">
        <authorList>
            <consortium name="Lawrence Berkeley National Laboratory"/>
            <person name="Haridas S."/>
            <person name="Hensen N."/>
            <person name="Bonometti L."/>
            <person name="Westerberg I."/>
            <person name="Brannstrom I.O."/>
            <person name="Guillou S."/>
            <person name="Cros-Aarteil S."/>
            <person name="Calhoun S."/>
            <person name="Kuo A."/>
            <person name="Mondo S."/>
            <person name="Pangilinan J."/>
            <person name="Riley R."/>
            <person name="Labutti K."/>
            <person name="Andreopoulos B."/>
            <person name="Lipzen A."/>
            <person name="Chen C."/>
            <person name="Yanf M."/>
            <person name="Daum C."/>
            <person name="Ng V."/>
            <person name="Clum A."/>
            <person name="Steindorff A."/>
            <person name="Ohm R."/>
            <person name="Martin F."/>
            <person name="Silar P."/>
            <person name="Natvig D."/>
            <person name="Lalanne C."/>
            <person name="Gautier V."/>
            <person name="Ament-Velasquez S.L."/>
            <person name="Kruys A."/>
            <person name="Hutchinson M.I."/>
            <person name="Powell A.J."/>
            <person name="Barry K."/>
            <person name="Miller A.N."/>
            <person name="Grigoriev I.V."/>
            <person name="Debuchy R."/>
            <person name="Gladieux P."/>
            <person name="Thoren M.H."/>
            <person name="Johannesson H."/>
        </authorList>
    </citation>
    <scope>NUCLEOTIDE SEQUENCE</scope>
    <source>
        <strain evidence="2">SMH4131-1</strain>
    </source>
</reference>
<protein>
    <submittedName>
        <fullName evidence="2">Uncharacterized protein</fullName>
    </submittedName>
</protein>
<sequence length="208" mass="23011">MFGQPFHVANLSKPQTGSGNWVDSSGRCLRSMEKAGAIRLDIWDPSGAMGNPGLGLGLGLWDCCLTFMHRDLRESREEVFGNRKADFVLGTKKNPSASKRRKGSMLYTLMPFVGERGGLGLTTEYRGGGPVRVKRGLESWLAASFIVHMFGKSPIARGRGSRMNLWRSASQKRQCIPLTNALDNPLENARPDTAQSRHRESLRKGHAR</sequence>